<accession>A0A1G2PFX6</accession>
<comment type="caution">
    <text evidence="2">The sequence shown here is derived from an EMBL/GenBank/DDBJ whole genome shotgun (WGS) entry which is preliminary data.</text>
</comment>
<evidence type="ECO:0000256" key="1">
    <source>
        <dbReference type="SAM" id="Phobius"/>
    </source>
</evidence>
<dbReference type="EMBL" id="MHSR01000005">
    <property type="protein sequence ID" value="OHA47245.1"/>
    <property type="molecule type" value="Genomic_DNA"/>
</dbReference>
<proteinExistence type="predicted"/>
<dbReference type="AlphaFoldDB" id="A0A1G2PFX6"/>
<keyword evidence="1" id="KW-0472">Membrane</keyword>
<feature type="transmembrane region" description="Helical" evidence="1">
    <location>
        <begin position="103"/>
        <end position="122"/>
    </location>
</feature>
<gene>
    <name evidence="2" type="ORF">A2828_00030</name>
</gene>
<name>A0A1G2PFX6_9BACT</name>
<evidence type="ECO:0000313" key="2">
    <source>
        <dbReference type="EMBL" id="OHA47245.1"/>
    </source>
</evidence>
<keyword evidence="1" id="KW-0812">Transmembrane</keyword>
<dbReference type="Proteomes" id="UP000178869">
    <property type="component" value="Unassembled WGS sequence"/>
</dbReference>
<reference evidence="2 3" key="1">
    <citation type="journal article" date="2016" name="Nat. Commun.">
        <title>Thousands of microbial genomes shed light on interconnected biogeochemical processes in an aquifer system.</title>
        <authorList>
            <person name="Anantharaman K."/>
            <person name="Brown C.T."/>
            <person name="Hug L.A."/>
            <person name="Sharon I."/>
            <person name="Castelle C.J."/>
            <person name="Probst A.J."/>
            <person name="Thomas B.C."/>
            <person name="Singh A."/>
            <person name="Wilkins M.J."/>
            <person name="Karaoz U."/>
            <person name="Brodie E.L."/>
            <person name="Williams K.H."/>
            <person name="Hubbard S.S."/>
            <person name="Banfield J.F."/>
        </authorList>
    </citation>
    <scope>NUCLEOTIDE SEQUENCE [LARGE SCALE GENOMIC DNA]</scope>
</reference>
<evidence type="ECO:0000313" key="3">
    <source>
        <dbReference type="Proteomes" id="UP000178869"/>
    </source>
</evidence>
<organism evidence="2 3">
    <name type="scientific">Candidatus Terrybacteria bacterium RIFCSPHIGHO2_01_FULL_43_35</name>
    <dbReference type="NCBI Taxonomy" id="1802361"/>
    <lineage>
        <taxon>Bacteria</taxon>
        <taxon>Candidatus Terryibacteriota</taxon>
    </lineage>
</organism>
<keyword evidence="1" id="KW-1133">Transmembrane helix</keyword>
<feature type="transmembrane region" description="Helical" evidence="1">
    <location>
        <begin position="77"/>
        <end position="97"/>
    </location>
</feature>
<sequence>MFFRYFVWHYGPGLRSFLAAERNYIDFGWYFFSISELTRSLFAPWHRIAEKKPGNIVTPEYWQALWGNIISRVLGSIVRLMTIFIGLFFEAVILLIITILTFIWITAPIIIPIGFFLGFAELSNF</sequence>
<protein>
    <submittedName>
        <fullName evidence="2">Uncharacterized protein</fullName>
    </submittedName>
</protein>